<dbReference type="InterPro" id="IPR008638">
    <property type="entry name" value="FhaB/CdiA-like_TPS"/>
</dbReference>
<evidence type="ECO:0000256" key="1">
    <source>
        <dbReference type="SAM" id="MobiDB-lite"/>
    </source>
</evidence>
<dbReference type="STRING" id="1499686.BN1079_01366"/>
<dbReference type="OrthoDB" id="2664633at2"/>
<dbReference type="Pfam" id="PF13018">
    <property type="entry name" value="ESPR"/>
    <property type="match status" value="1"/>
</dbReference>
<dbReference type="NCBIfam" id="TIGR01901">
    <property type="entry name" value="adhes_NPXG"/>
    <property type="match status" value="1"/>
</dbReference>
<dbReference type="InterPro" id="IPR012334">
    <property type="entry name" value="Pectin_lyas_fold"/>
</dbReference>
<dbReference type="Proteomes" id="UP000053902">
    <property type="component" value="Unassembled WGS sequence"/>
</dbReference>
<dbReference type="SMART" id="SM00912">
    <property type="entry name" value="Haemagg_act"/>
    <property type="match status" value="1"/>
</dbReference>
<feature type="compositionally biased region" description="Polar residues" evidence="1">
    <location>
        <begin position="1339"/>
        <end position="1369"/>
    </location>
</feature>
<dbReference type="Pfam" id="PF05594">
    <property type="entry name" value="Fil_haemagg"/>
    <property type="match status" value="6"/>
</dbReference>
<dbReference type="HOGENOM" id="CLU_000043_2_1_6"/>
<dbReference type="EMBL" id="CCSF01000001">
    <property type="protein sequence ID" value="CDZ94055.1"/>
    <property type="molecule type" value="Genomic_DNA"/>
</dbReference>
<dbReference type="Pfam" id="PF13332">
    <property type="entry name" value="Fil_haemagg_2"/>
    <property type="match status" value="4"/>
</dbReference>
<accession>A0A078LS12</accession>
<protein>
    <submittedName>
        <fullName evidence="3">Hemagglutinin-related protein</fullName>
    </submittedName>
</protein>
<dbReference type="eggNOG" id="COG3210">
    <property type="taxonomic scope" value="Bacteria"/>
</dbReference>
<evidence type="ECO:0000259" key="2">
    <source>
        <dbReference type="SMART" id="SM00912"/>
    </source>
</evidence>
<name>A0A078LS12_9PSED</name>
<dbReference type="Gene3D" id="2.160.20.10">
    <property type="entry name" value="Single-stranded right-handed beta-helix, Pectin lyase-like"/>
    <property type="match status" value="1"/>
</dbReference>
<feature type="region of interest" description="Disordered" evidence="1">
    <location>
        <begin position="1339"/>
        <end position="1372"/>
    </location>
</feature>
<evidence type="ECO:0000313" key="4">
    <source>
        <dbReference type="Proteomes" id="UP000053902"/>
    </source>
</evidence>
<feature type="compositionally biased region" description="Low complexity" evidence="1">
    <location>
        <begin position="1490"/>
        <end position="1500"/>
    </location>
</feature>
<dbReference type="GO" id="GO:0003824">
    <property type="term" value="F:catalytic activity"/>
    <property type="evidence" value="ECO:0007669"/>
    <property type="project" value="UniProtKB-ARBA"/>
</dbReference>
<feature type="region of interest" description="Disordered" evidence="1">
    <location>
        <begin position="1490"/>
        <end position="1509"/>
    </location>
</feature>
<dbReference type="InterPro" id="IPR011050">
    <property type="entry name" value="Pectin_lyase_fold/virulence"/>
</dbReference>
<dbReference type="InterPro" id="IPR024973">
    <property type="entry name" value="ESPR"/>
</dbReference>
<feature type="domain" description="Filamentous haemagglutinin FhaB/tRNA nuclease CdiA-like TPS" evidence="2">
    <location>
        <begin position="91"/>
        <end position="211"/>
    </location>
</feature>
<dbReference type="SUPFAM" id="SSF51126">
    <property type="entry name" value="Pectin lyase-like"/>
    <property type="match status" value="1"/>
</dbReference>
<reference evidence="3 4" key="1">
    <citation type="submission" date="2014-07" db="EMBL/GenBank/DDBJ databases">
        <authorList>
            <person name="Urmite Genomes Urmite Genomes"/>
        </authorList>
    </citation>
    <scope>NUCLEOTIDE SEQUENCE [LARGE SCALE GENOMIC DNA]</scope>
    <source>
        <strain evidence="3 4">20_BN</strain>
    </source>
</reference>
<keyword evidence="4" id="KW-1185">Reference proteome</keyword>
<proteinExistence type="predicted"/>
<dbReference type="RefSeq" id="WP_052114441.1">
    <property type="nucleotide sequence ID" value="NZ_CCSF01000001.1"/>
</dbReference>
<dbReference type="InterPro" id="IPR010069">
    <property type="entry name" value="CdiA_FHA1_rpt"/>
</dbReference>
<gene>
    <name evidence="3" type="ORF">BN1079_01366</name>
</gene>
<dbReference type="InterPro" id="IPR025157">
    <property type="entry name" value="Hemagglutinin_rpt"/>
</dbReference>
<dbReference type="Pfam" id="PF05860">
    <property type="entry name" value="TPS"/>
    <property type="match status" value="1"/>
</dbReference>
<dbReference type="NCBIfam" id="TIGR01731">
    <property type="entry name" value="fil_hemag_20aa"/>
    <property type="match status" value="9"/>
</dbReference>
<organism evidence="3 4">
    <name type="scientific">Pseudomonas saudiphocaensis</name>
    <dbReference type="NCBI Taxonomy" id="1499686"/>
    <lineage>
        <taxon>Bacteria</taxon>
        <taxon>Pseudomonadati</taxon>
        <taxon>Pseudomonadota</taxon>
        <taxon>Gammaproteobacteria</taxon>
        <taxon>Pseudomonadales</taxon>
        <taxon>Pseudomonadaceae</taxon>
        <taxon>Pseudomonas</taxon>
    </lineage>
</organism>
<dbReference type="InterPro" id="IPR008619">
    <property type="entry name" value="Filamentous_hemagglutn_rpt"/>
</dbReference>
<feature type="compositionally biased region" description="Polar residues" evidence="1">
    <location>
        <begin position="1274"/>
        <end position="1297"/>
    </location>
</feature>
<sequence>MNKHLYRIVFNKARNLLMVVAENVTSNVKAPGCTGRGKQAGSTCVVRLQPLRFSLMTALGLVILIGPQAHADIIADRNAPGNQRPTVLDSGNGTPLVNIQTPSAAGVSRNLYSQFDVDGRGAILNNSRGNVKTQLGGWVEGNPWLAKGSARVILNEVNSSNPSRLHGYVEVAGQRAELVIANPAGITCNGCGFINANRTTLTTGQPLLNGGRLDGYLVQDGRVVIEGAGLDASRSDYTAIIARSVEVNAGIWANDLAVVAGANRVSADQQQISAAPGKGAAAGVAIDVAQLGGMYAGKITLVGNEAGVGVRNAGKIGASAGEVVISADGRLENLGSIASATAVRVEVGGDLLNNTGQMQALGDIQVVAGGQVDNRTGLLRAGQELRLVAESLDNRATQNAEQGIEGRSLAISADQIDNTAGELRADGDMKLSSDGGLDNTRGQIAAGRDLRIAASDPAVAGPSIENTDGTLIAGRALAIKADHYSGDGQALSLGDLSLQLSGDYQHSGLLQAGGDLDLKLAGSLSNQGELLAGERLVLQAAELANQSGGEITASQGHIQVAGELSNRGLIDGEQVELRATHLTNLGTGRIYGDTLSIEADSLRNDVEQGETSVIAARERMDIGARVVANREQALIFSAGDLAIGGHLDADGRASGQAETLHNASATIEALGDLALNVRNVRNSNEHFSTEVVEVSREARREFQLSGSANRYGSDRISTYTDEVLYLVTPEGRRDNWNRYDYTRVVNETRIKTSAPGQILAGGNLAIDAEEVVNDKSQIIAGGLLQANIDSLTNTEVAGQRVTSDSGTVTNFYRIQRKGRDRQGSRSSAYRPASSIQEISLQPSVYEQHGTPSGSGLGLGPVVSVPSLDQQNASGIVQQVRSASLALQVPSSALFRPSSSASYLVETDPRFANYRNWLSSDYMLQRLSVDPATAQKRLGDGFYEQKLIREQVAQLTGRRFLEGHADDEAQYLALIDSAVTLAQAWQLVPGVALSAEQMAQLTSDIVWLVEREVTLADGTTTLALVPQVYVRVREGDLDGHGALLAGQTLQLDLSGDLVNSGSLGARGVATISAENIDNLGGRIQANAVGLQARSDLNNLGGLISAGDNLSVTAGRDLNLIANRQTTRSEQGSREMVSRIAGLFVSEPAGQLLAAAGRDLRLQAAQVVNSGEGGQTLLAAGRDVDIGSVQESHSQAITWDSANWRKESGSREVGSSIQTQGDLQLQAGNDLNLRASSVGAGGALFASAARDIRLSAGSQTRNVDEAHRSVGRSGISAKTTNTRDSFSDNQAQTSSLTGAQTVLRAGRDIGSEGARLEGSDELLLIAQRDISLLAATSSGNQASSKLRKSMTSADSRSSRNSWQSPEGSNLQGGDIELHAGQDIKLQGAVMRAEGSALLSADRDIDISSAIHSQNSSSARQASRLGFAHHALLAHEQKAQQGQQSQHEAVGSLLSADSLHLDSGRDTRIAGSQLVTDGNIDINAGRDLLIASSESQASHSSKTSSRKTGEIGEWWQPAMGSVKQSEKTQGETIRQVGSRIASLEGDISLKAGEAYRQTASQVMALQGDIDIEARQVAIEAGHDRLSHRQTHSTGRTALGGTVSVPLVDAVQSMQQMGKAASRTDDSRLQALAAATTAMQINNALDSGTALMNGNLGGIKISANLSNSKSSSTTTQSGRNVVGSGVIAGGDLNISARGDGNSDIRVIGSQLKAGNDLSLHADGEINLLAAQNTAEQHSKNAGSGWSVGVGFALGGSQNGFTLELAANKARGKADGEDLTHSNTYVTAGNTLSLTSGGDTNLKGAVASGKKVVADIGGDLNLKSLQDTSSYQSKQSSTGVGLSLCIPPFCYGSSSGSGSVSQQKINSDYVSVTEQTGIKAGDGGFQIKTVGNTDLTGAMITSSDQAVTDNKNSLNTGTLTHSDLLNRAEASAKNNGFSLSSDFFTQGKYGAAKGIIGNAIDNGAAEDDSSGRTLSAVSQGTIVVTDGVAQLEKTGKTVDETLASLSRDTKSIHTAAQRLDARDLAHQAEAVQIINKAIFAEAAKFSDEAYRTMFLKDHVIYEVIRGEDGKIAIDENGKALVRELSQSEKVSLQAGSGGRVKVFTNGIFNDEDAALGYTAQNIPGGAETIYLVAFPQTDSLVAELMVAGYQSFLENDLWGLANATVEIKDLMKLYGESGLDLSGHSRGSMTIGNALESLQRESDGKEPLSDTLIRFFGPAYNAEKAAGMLYEMSEGRQDTVYLQNHKYDFVGVALGNNPATYETVPNKSYKIREWINILKDSPTVHSCYGNASDKCITAYGKAEVMEIKRQ</sequence>
<feature type="region of interest" description="Disordered" evidence="1">
    <location>
        <begin position="1257"/>
        <end position="1297"/>
    </location>
</feature>
<evidence type="ECO:0000313" key="3">
    <source>
        <dbReference type="EMBL" id="CDZ94055.1"/>
    </source>
</evidence>